<dbReference type="PATRIC" id="fig|1618445.3.peg.698"/>
<dbReference type="Proteomes" id="UP000034739">
    <property type="component" value="Unassembled WGS sequence"/>
</dbReference>
<dbReference type="Pfam" id="PF05193">
    <property type="entry name" value="Peptidase_M16_C"/>
    <property type="match status" value="1"/>
</dbReference>
<dbReference type="AlphaFoldDB" id="A0A0G1WZQ0"/>
<feature type="domain" description="Peptidase M16 N-terminal" evidence="3">
    <location>
        <begin position="34"/>
        <end position="170"/>
    </location>
</feature>
<evidence type="ECO:0000313" key="6">
    <source>
        <dbReference type="Proteomes" id="UP000034739"/>
    </source>
</evidence>
<dbReference type="SUPFAM" id="SSF63411">
    <property type="entry name" value="LuxS/MPP-like metallohydrolase"/>
    <property type="match status" value="2"/>
</dbReference>
<dbReference type="InterPro" id="IPR011249">
    <property type="entry name" value="Metalloenz_LuxS/M16"/>
</dbReference>
<comment type="similarity">
    <text evidence="1 2">Belongs to the peptidase M16 family.</text>
</comment>
<dbReference type="PROSITE" id="PS00143">
    <property type="entry name" value="INSULINASE"/>
    <property type="match status" value="1"/>
</dbReference>
<evidence type="ECO:0000256" key="1">
    <source>
        <dbReference type="ARBA" id="ARBA00007261"/>
    </source>
</evidence>
<name>A0A0G1WZQ0_9BACT</name>
<feature type="domain" description="Peptidase M16 C-terminal" evidence="4">
    <location>
        <begin position="181"/>
        <end position="355"/>
    </location>
</feature>
<protein>
    <submittedName>
        <fullName evidence="5">Processing peptidase</fullName>
    </submittedName>
</protein>
<dbReference type="InterPro" id="IPR011765">
    <property type="entry name" value="Pept_M16_N"/>
</dbReference>
<dbReference type="GO" id="GO:0046872">
    <property type="term" value="F:metal ion binding"/>
    <property type="evidence" value="ECO:0007669"/>
    <property type="project" value="InterPro"/>
</dbReference>
<proteinExistence type="inferred from homology"/>
<evidence type="ECO:0000259" key="4">
    <source>
        <dbReference type="Pfam" id="PF05193"/>
    </source>
</evidence>
<gene>
    <name evidence="5" type="ORF">UY16_C0021G0015</name>
</gene>
<evidence type="ECO:0000313" key="5">
    <source>
        <dbReference type="EMBL" id="KKU87665.1"/>
    </source>
</evidence>
<dbReference type="GO" id="GO:0006508">
    <property type="term" value="P:proteolysis"/>
    <property type="evidence" value="ECO:0007669"/>
    <property type="project" value="InterPro"/>
</dbReference>
<evidence type="ECO:0000256" key="2">
    <source>
        <dbReference type="RuleBase" id="RU004447"/>
    </source>
</evidence>
<evidence type="ECO:0000259" key="3">
    <source>
        <dbReference type="Pfam" id="PF00675"/>
    </source>
</evidence>
<dbReference type="Pfam" id="PF00675">
    <property type="entry name" value="Peptidase_M16"/>
    <property type="match status" value="1"/>
</dbReference>
<sequence length="434" mass="49876">MMSKGATRTKVRYYEKHVLPNGVRLMLVPMEGVNSVATAVMVGVGSRYETPEINGISHFLEHMVFKGTKKYPTTDDVNTIEKIGGLQNAYTDIDITNYHNKVLSTDWQQALDINRELALAPLLLQKHVDKERDVILEEMKRYEDEPAAKVGETFHSMLYPSTSLGMRIIGEEKSLRAVASTELKQYHDRWYSPERMVVILAGSIRGSVLGIKEKTEDWFGRLEQRKDGFEQVKESQNKPQLTVVTKPDASQAHLILGLRTFNRGSDDRFAWNVFNLIMGVSFTSRLFKEVREKRGLCYHVRSSSDNWADVGYWSIYAGVATAKVEEATRAILHEVAKAADRGVTEEEIRIAKKRLKTMIAFKSEDPEFMTEYYGRQEMYHQPILTLEDYIRKIEKVTKEDINRLTKKYLVQKTLNMALVWNKPREEKLAALLTL</sequence>
<dbReference type="PANTHER" id="PTHR11851">
    <property type="entry name" value="METALLOPROTEASE"/>
    <property type="match status" value="1"/>
</dbReference>
<dbReference type="InterPro" id="IPR007863">
    <property type="entry name" value="Peptidase_M16_C"/>
</dbReference>
<dbReference type="Gene3D" id="3.30.830.10">
    <property type="entry name" value="Metalloenzyme, LuxS/M16 peptidase-like"/>
    <property type="match status" value="2"/>
</dbReference>
<comment type="caution">
    <text evidence="5">The sequence shown here is derived from an EMBL/GenBank/DDBJ whole genome shotgun (WGS) entry which is preliminary data.</text>
</comment>
<dbReference type="InterPro" id="IPR050361">
    <property type="entry name" value="MPP/UQCRC_Complex"/>
</dbReference>
<dbReference type="EMBL" id="LCOY01000021">
    <property type="protein sequence ID" value="KKU87665.1"/>
    <property type="molecule type" value="Genomic_DNA"/>
</dbReference>
<organism evidence="5 6">
    <name type="scientific">Candidatus Gottesmanbacteria bacterium GW2011_GWA2_47_9</name>
    <dbReference type="NCBI Taxonomy" id="1618445"/>
    <lineage>
        <taxon>Bacteria</taxon>
        <taxon>Candidatus Gottesmaniibacteriota</taxon>
    </lineage>
</organism>
<dbReference type="GO" id="GO:0004222">
    <property type="term" value="F:metalloendopeptidase activity"/>
    <property type="evidence" value="ECO:0007669"/>
    <property type="project" value="InterPro"/>
</dbReference>
<accession>A0A0G1WZQ0</accession>
<reference evidence="5 6" key="1">
    <citation type="journal article" date="2015" name="Nature">
        <title>rRNA introns, odd ribosomes, and small enigmatic genomes across a large radiation of phyla.</title>
        <authorList>
            <person name="Brown C.T."/>
            <person name="Hug L.A."/>
            <person name="Thomas B.C."/>
            <person name="Sharon I."/>
            <person name="Castelle C.J."/>
            <person name="Singh A."/>
            <person name="Wilkins M.J."/>
            <person name="Williams K.H."/>
            <person name="Banfield J.F."/>
        </authorList>
    </citation>
    <scope>NUCLEOTIDE SEQUENCE [LARGE SCALE GENOMIC DNA]</scope>
</reference>
<dbReference type="PANTHER" id="PTHR11851:SF49">
    <property type="entry name" value="MITOCHONDRIAL-PROCESSING PEPTIDASE SUBUNIT ALPHA"/>
    <property type="match status" value="1"/>
</dbReference>
<dbReference type="InterPro" id="IPR001431">
    <property type="entry name" value="Pept_M16_Zn_BS"/>
</dbReference>